<dbReference type="PANTHER" id="PTHR38479">
    <property type="entry name" value="LMO0824 PROTEIN"/>
    <property type="match status" value="1"/>
</dbReference>
<dbReference type="EMBL" id="DVHH01000080">
    <property type="protein sequence ID" value="HIR54591.1"/>
    <property type="molecule type" value="Genomic_DNA"/>
</dbReference>
<dbReference type="InterPro" id="IPR009351">
    <property type="entry name" value="AlkZ-like"/>
</dbReference>
<feature type="transmembrane region" description="Helical" evidence="1">
    <location>
        <begin position="281"/>
        <end position="299"/>
    </location>
</feature>
<evidence type="ECO:0000256" key="1">
    <source>
        <dbReference type="SAM" id="Phobius"/>
    </source>
</evidence>
<gene>
    <name evidence="2" type="ORF">IAD36_03175</name>
</gene>
<reference evidence="2" key="1">
    <citation type="submission" date="2020-10" db="EMBL/GenBank/DDBJ databases">
        <authorList>
            <person name="Gilroy R."/>
        </authorList>
    </citation>
    <scope>NUCLEOTIDE SEQUENCE</scope>
    <source>
        <strain evidence="2">ChiGjej3B3-7149</strain>
    </source>
</reference>
<dbReference type="Proteomes" id="UP000824238">
    <property type="component" value="Unassembled WGS sequence"/>
</dbReference>
<keyword evidence="1" id="KW-0812">Transmembrane</keyword>
<sequence>MELEELLLRRLAGHRLLKAAARLSTARALCGVQAQFMSNAMHALRIRCTDWAAGGAGLVKNWSLRGTVHVFPESDLPLYIRAGDYRKNEWDAPNWWNSRPDWALSPERQRYFSQAVLEALENGPRTREELRELCRAEGMTPEEEHSMFHPWGGGLRQLCERGFMHYAAEEKKEFRPSPVFEPMPEDEARLELARRYFRNYGPATVKDAAYFFGTTQAEVKKLLPRLPVETAVCEGRTYFSPGEAEPEGVVPRCIFLAGFDPLMLGYEKRDSLFLPPEHLRAIFSLAGIVMPAVLLRGRVAGRWKRRGRRLSIELFSPADRQDTELLRESAAALWSEVTAIEFA</sequence>
<protein>
    <submittedName>
        <fullName evidence="2">AlkZ family DNA glycosylase</fullName>
    </submittedName>
</protein>
<reference evidence="2" key="2">
    <citation type="journal article" date="2021" name="PeerJ">
        <title>Extensive microbial diversity within the chicken gut microbiome revealed by metagenomics and culture.</title>
        <authorList>
            <person name="Gilroy R."/>
            <person name="Ravi A."/>
            <person name="Getino M."/>
            <person name="Pursley I."/>
            <person name="Horton D.L."/>
            <person name="Alikhan N.F."/>
            <person name="Baker D."/>
            <person name="Gharbi K."/>
            <person name="Hall N."/>
            <person name="Watson M."/>
            <person name="Adriaenssens E.M."/>
            <person name="Foster-Nyarko E."/>
            <person name="Jarju S."/>
            <person name="Secka A."/>
            <person name="Antonio M."/>
            <person name="Oren A."/>
            <person name="Chaudhuri R.R."/>
            <person name="La Ragione R."/>
            <person name="Hildebrand F."/>
            <person name="Pallen M.J."/>
        </authorList>
    </citation>
    <scope>NUCLEOTIDE SEQUENCE</scope>
    <source>
        <strain evidence="2">ChiGjej3B3-7149</strain>
    </source>
</reference>
<dbReference type="Pfam" id="PF06224">
    <property type="entry name" value="AlkZ-like"/>
    <property type="match status" value="1"/>
</dbReference>
<dbReference type="PANTHER" id="PTHR38479:SF2">
    <property type="entry name" value="WINGED HELIX DNA-BINDING DOMAIN-CONTAINING PROTEIN"/>
    <property type="match status" value="1"/>
</dbReference>
<dbReference type="AlphaFoldDB" id="A0A9D1IYJ2"/>
<accession>A0A9D1IYJ2</accession>
<evidence type="ECO:0000313" key="2">
    <source>
        <dbReference type="EMBL" id="HIR54591.1"/>
    </source>
</evidence>
<keyword evidence="1" id="KW-1133">Transmembrane helix</keyword>
<comment type="caution">
    <text evidence="2">The sequence shown here is derived from an EMBL/GenBank/DDBJ whole genome shotgun (WGS) entry which is preliminary data.</text>
</comment>
<proteinExistence type="predicted"/>
<name>A0A9D1IYJ2_9FIRM</name>
<keyword evidence="1" id="KW-0472">Membrane</keyword>
<organism evidence="2 3">
    <name type="scientific">Candidatus Scatomorpha intestinigallinarum</name>
    <dbReference type="NCBI Taxonomy" id="2840923"/>
    <lineage>
        <taxon>Bacteria</taxon>
        <taxon>Bacillati</taxon>
        <taxon>Bacillota</taxon>
        <taxon>Clostridia</taxon>
        <taxon>Eubacteriales</taxon>
        <taxon>Candidatus Scatomorpha</taxon>
    </lineage>
</organism>
<evidence type="ECO:0000313" key="3">
    <source>
        <dbReference type="Proteomes" id="UP000824238"/>
    </source>
</evidence>